<accession>A0A2G9V0L0</accession>
<keyword evidence="2" id="KW-1185">Reference proteome</keyword>
<sequence>MSTYILSLGYSCELAQEAFTGMSTKLGLNHRGFSIKKPFEDTWNSTLRLAINDVPYRKLQYRNARSVGCATFLRTTLKGSHYLTLKCRFDVCRKPRCSSSTGVGSESLDECYH</sequence>
<dbReference type="AlphaFoldDB" id="A0A2G9V0L0"/>
<name>A0A2G9V0L0_TELCI</name>
<protein>
    <submittedName>
        <fullName evidence="1">Uncharacterized protein</fullName>
    </submittedName>
</protein>
<organism evidence="1 2">
    <name type="scientific">Teladorsagia circumcincta</name>
    <name type="common">Brown stomach worm</name>
    <name type="synonym">Ostertagia circumcincta</name>
    <dbReference type="NCBI Taxonomy" id="45464"/>
    <lineage>
        <taxon>Eukaryota</taxon>
        <taxon>Metazoa</taxon>
        <taxon>Ecdysozoa</taxon>
        <taxon>Nematoda</taxon>
        <taxon>Chromadorea</taxon>
        <taxon>Rhabditida</taxon>
        <taxon>Rhabditina</taxon>
        <taxon>Rhabditomorpha</taxon>
        <taxon>Strongyloidea</taxon>
        <taxon>Trichostrongylidae</taxon>
        <taxon>Teladorsagia</taxon>
    </lineage>
</organism>
<dbReference type="EMBL" id="KZ345086">
    <property type="protein sequence ID" value="PIO76017.1"/>
    <property type="molecule type" value="Genomic_DNA"/>
</dbReference>
<proteinExistence type="predicted"/>
<gene>
    <name evidence="1" type="ORF">TELCIR_01921</name>
</gene>
<evidence type="ECO:0000313" key="1">
    <source>
        <dbReference type="EMBL" id="PIO76017.1"/>
    </source>
</evidence>
<reference evidence="1 2" key="1">
    <citation type="submission" date="2015-09" db="EMBL/GenBank/DDBJ databases">
        <title>Draft genome of the parasitic nematode Teladorsagia circumcincta isolate WARC Sus (inbred).</title>
        <authorList>
            <person name="Mitreva M."/>
        </authorList>
    </citation>
    <scope>NUCLEOTIDE SEQUENCE [LARGE SCALE GENOMIC DNA]</scope>
    <source>
        <strain evidence="1 2">S</strain>
    </source>
</reference>
<evidence type="ECO:0000313" key="2">
    <source>
        <dbReference type="Proteomes" id="UP000230423"/>
    </source>
</evidence>
<dbReference type="Proteomes" id="UP000230423">
    <property type="component" value="Unassembled WGS sequence"/>
</dbReference>